<dbReference type="GO" id="GO:0005737">
    <property type="term" value="C:cytoplasm"/>
    <property type="evidence" value="ECO:0007669"/>
    <property type="project" value="TreeGrafter"/>
</dbReference>
<dbReference type="InterPro" id="IPR005123">
    <property type="entry name" value="Oxoglu/Fe-dep_dioxygenase_dom"/>
</dbReference>
<feature type="binding site" evidence="5">
    <location>
        <position position="224"/>
    </location>
    <ligand>
        <name>Fe cation</name>
        <dbReference type="ChEBI" id="CHEBI:24875"/>
        <note>catalytic</note>
    </ligand>
</feature>
<gene>
    <name evidence="7" type="ORF">OCBIM_22024647mg</name>
</gene>
<keyword evidence="3" id="KW-0560">Oxidoreductase</keyword>
<accession>A0A0L8H2B8</accession>
<dbReference type="GO" id="GO:0035516">
    <property type="term" value="F:broad specificity oxidative DNA demethylase activity"/>
    <property type="evidence" value="ECO:0007669"/>
    <property type="project" value="TreeGrafter"/>
</dbReference>
<dbReference type="STRING" id="37653.A0A0L8H2B8"/>
<evidence type="ECO:0000256" key="2">
    <source>
        <dbReference type="ARBA" id="ARBA00022964"/>
    </source>
</evidence>
<evidence type="ECO:0000313" key="7">
    <source>
        <dbReference type="EMBL" id="KOF82925.1"/>
    </source>
</evidence>
<organism evidence="7">
    <name type="scientific">Octopus bimaculoides</name>
    <name type="common">California two-spotted octopus</name>
    <dbReference type="NCBI Taxonomy" id="37653"/>
    <lineage>
        <taxon>Eukaryota</taxon>
        <taxon>Metazoa</taxon>
        <taxon>Spiralia</taxon>
        <taxon>Lophotrochozoa</taxon>
        <taxon>Mollusca</taxon>
        <taxon>Cephalopoda</taxon>
        <taxon>Coleoidea</taxon>
        <taxon>Octopodiformes</taxon>
        <taxon>Octopoda</taxon>
        <taxon>Incirrata</taxon>
        <taxon>Octopodidae</taxon>
        <taxon>Octopus</taxon>
    </lineage>
</organism>
<keyword evidence="1 5" id="KW-0479">Metal-binding</keyword>
<feature type="binding site" evidence="5">
    <location>
        <position position="226"/>
    </location>
    <ligand>
        <name>Fe cation</name>
        <dbReference type="ChEBI" id="CHEBI:24875"/>
        <note>catalytic</note>
    </ligand>
</feature>
<keyword evidence="2" id="KW-0223">Dioxygenase</keyword>
<evidence type="ECO:0000259" key="6">
    <source>
        <dbReference type="PROSITE" id="PS51471"/>
    </source>
</evidence>
<evidence type="ECO:0000256" key="4">
    <source>
        <dbReference type="ARBA" id="ARBA00023004"/>
    </source>
</evidence>
<name>A0A0L8H2B8_OCTBM</name>
<dbReference type="Pfam" id="PF13532">
    <property type="entry name" value="2OG-FeII_Oxy_2"/>
    <property type="match status" value="1"/>
</dbReference>
<dbReference type="GO" id="GO:0005634">
    <property type="term" value="C:nucleus"/>
    <property type="evidence" value="ECO:0007669"/>
    <property type="project" value="TreeGrafter"/>
</dbReference>
<dbReference type="GO" id="GO:0035515">
    <property type="term" value="F:oxidative RNA demethylase activity"/>
    <property type="evidence" value="ECO:0007669"/>
    <property type="project" value="TreeGrafter"/>
</dbReference>
<keyword evidence="4 5" id="KW-0408">Iron</keyword>
<dbReference type="SUPFAM" id="SSF51197">
    <property type="entry name" value="Clavaminate synthase-like"/>
    <property type="match status" value="1"/>
</dbReference>
<evidence type="ECO:0000256" key="5">
    <source>
        <dbReference type="PIRSR" id="PIRSR604574-2"/>
    </source>
</evidence>
<dbReference type="InterPro" id="IPR037151">
    <property type="entry name" value="AlkB-like_sf"/>
</dbReference>
<dbReference type="OrthoDB" id="6614653at2759"/>
<feature type="domain" description="Fe2OG dioxygenase" evidence="6">
    <location>
        <begin position="206"/>
        <end position="312"/>
    </location>
</feature>
<feature type="binding site" evidence="5">
    <location>
        <position position="280"/>
    </location>
    <ligand>
        <name>Fe cation</name>
        <dbReference type="ChEBI" id="CHEBI:24875"/>
        <note>catalytic</note>
    </ligand>
</feature>
<sequence>MASTYRDDDEGTDVFREEFKRYKRKEPPPDFSEVIDFTNELITNNNCNVIPFNQTETTKTEPHLFGLRPVNEWKVYYYKTSPGFVFISNPFTAAAQRYWTHRCLHDYPSRQNVTNLDFIEKQCGINRPDNIWTASENYESGKAQCVVDSLSFDMRFHINKLRWVTLGYHYNWNDKTYSKDQVSTFPFDLEILAKYIASVVGFKEYNPEAAIVNYYHMGSTLAGHTDHSEFDHNSPIISFSFGQDAIFLLGGVTKAVKPAAFHLRSGDICIMAGDSRLCYHAVPRLLPSKHFETSCNARMADELAELNLFVHQNTPDSREDSGLSLINSPDCDKINKQIVTTLNSLHWENYENFLKESRINISVRQVLKVGQSFPDHTNSEVK</sequence>
<dbReference type="EMBL" id="KQ419606">
    <property type="protein sequence ID" value="KOF82925.1"/>
    <property type="molecule type" value="Genomic_DNA"/>
</dbReference>
<dbReference type="GO" id="GO:0008198">
    <property type="term" value="F:ferrous iron binding"/>
    <property type="evidence" value="ECO:0007669"/>
    <property type="project" value="TreeGrafter"/>
</dbReference>
<reference evidence="7" key="1">
    <citation type="submission" date="2015-07" db="EMBL/GenBank/DDBJ databases">
        <title>MeaNS - Measles Nucleotide Surveillance Program.</title>
        <authorList>
            <person name="Tran T."/>
            <person name="Druce J."/>
        </authorList>
    </citation>
    <scope>NUCLEOTIDE SEQUENCE</scope>
    <source>
        <strain evidence="7">UCB-OBI-ISO-001</strain>
        <tissue evidence="7">Gonad</tissue>
    </source>
</reference>
<dbReference type="OMA" id="HAIPCIG"/>
<proteinExistence type="predicted"/>
<dbReference type="InterPro" id="IPR027450">
    <property type="entry name" value="AlkB-like"/>
</dbReference>
<dbReference type="KEGG" id="obi:106873474"/>
<dbReference type="AlphaFoldDB" id="A0A0L8H2B8"/>
<dbReference type="InterPro" id="IPR004574">
    <property type="entry name" value="Alkb"/>
</dbReference>
<protein>
    <recommendedName>
        <fullName evidence="6">Fe2OG dioxygenase domain-containing protein</fullName>
    </recommendedName>
</protein>
<evidence type="ECO:0000256" key="3">
    <source>
        <dbReference type="ARBA" id="ARBA00023002"/>
    </source>
</evidence>
<dbReference type="PROSITE" id="PS51471">
    <property type="entry name" value="FE2OG_OXY"/>
    <property type="match status" value="1"/>
</dbReference>
<evidence type="ECO:0000256" key="1">
    <source>
        <dbReference type="ARBA" id="ARBA00022723"/>
    </source>
</evidence>
<dbReference type="PANTHER" id="PTHR16557:SF2">
    <property type="entry name" value="NUCLEIC ACID DIOXYGENASE ALKBH1"/>
    <property type="match status" value="1"/>
</dbReference>
<dbReference type="PANTHER" id="PTHR16557">
    <property type="entry name" value="ALKYLATED DNA REPAIR PROTEIN ALKB-RELATED"/>
    <property type="match status" value="1"/>
</dbReference>
<comment type="cofactor">
    <cofactor evidence="5">
        <name>Fe(2+)</name>
        <dbReference type="ChEBI" id="CHEBI:29033"/>
    </cofactor>
    <text evidence="5">Binds 1 Fe(2+) ion per subunit.</text>
</comment>
<dbReference type="Gene3D" id="2.60.120.590">
    <property type="entry name" value="Alpha-ketoglutarate-dependent dioxygenase AlkB-like"/>
    <property type="match status" value="1"/>
</dbReference>
<dbReference type="GO" id="GO:0035513">
    <property type="term" value="P:oxidative RNA demethylation"/>
    <property type="evidence" value="ECO:0007669"/>
    <property type="project" value="TreeGrafter"/>
</dbReference>